<accession>A0A1E3X2N3</accession>
<comment type="caution">
    <text evidence="7">The sequence shown here is derived from an EMBL/GenBank/DDBJ whole genome shotgun (WGS) entry which is preliminary data.</text>
</comment>
<dbReference type="SUPFAM" id="SSF102114">
    <property type="entry name" value="Radical SAM enzymes"/>
    <property type="match status" value="1"/>
</dbReference>
<evidence type="ECO:0000256" key="2">
    <source>
        <dbReference type="ARBA" id="ARBA00022691"/>
    </source>
</evidence>
<reference evidence="7 8" key="1">
    <citation type="submission" date="2016-07" db="EMBL/GenBank/DDBJ databases">
        <title>Draft genome of Scalindua rubra, obtained from a brine-seawater interface in the Red Sea, sheds light on salt adaptation in anammox bacteria.</title>
        <authorList>
            <person name="Speth D.R."/>
            <person name="Lagkouvardos I."/>
            <person name="Wang Y."/>
            <person name="Qian P.-Y."/>
            <person name="Dutilh B.E."/>
            <person name="Jetten M.S."/>
        </authorList>
    </citation>
    <scope>NUCLEOTIDE SEQUENCE [LARGE SCALE GENOMIC DNA]</scope>
    <source>
        <strain evidence="7">BSI-1</strain>
    </source>
</reference>
<name>A0A1E3X2N3_9BACT</name>
<dbReference type="InterPro" id="IPR058240">
    <property type="entry name" value="rSAM_sf"/>
</dbReference>
<dbReference type="SFLD" id="SFLDS00029">
    <property type="entry name" value="Radical_SAM"/>
    <property type="match status" value="1"/>
</dbReference>
<dbReference type="InterPro" id="IPR050377">
    <property type="entry name" value="Radical_SAM_PqqE_MftC-like"/>
</dbReference>
<sequence length="323" mass="37268">MAVGFSGSNGGITRNYEVISTANLKDSRFCQKSSIPMEVSYFINNTCNLKCSHCYVGYNDFNNTLSVQAWKSVFDELIAHGARTFGNVGKEPLLNWKETKVLLQYLKAKRKEKPELRLGLVTNGILLDKLKITELEDILPDYIDISLDGNRDLHDWIRGVGSYDKLMNNLFLLSESEILKKIFISFTLNKLNVLSIADVVKTVYNLGIKNILISPYVTLNTYDRLHIANEEIIKEIQKLLDGQLIDFKEYEGMNIYIKNDFSTTRDLMEEMASRNIINKNELLIDDYGVIFNKYSFNNNNIYFNYLPWDTSYIQAIRISMMDM</sequence>
<evidence type="ECO:0000259" key="6">
    <source>
        <dbReference type="PROSITE" id="PS51918"/>
    </source>
</evidence>
<dbReference type="Proteomes" id="UP000094056">
    <property type="component" value="Unassembled WGS sequence"/>
</dbReference>
<dbReference type="AlphaFoldDB" id="A0A1E3X2N3"/>
<evidence type="ECO:0000256" key="5">
    <source>
        <dbReference type="ARBA" id="ARBA00023014"/>
    </source>
</evidence>
<dbReference type="CDD" id="cd01335">
    <property type="entry name" value="Radical_SAM"/>
    <property type="match status" value="1"/>
</dbReference>
<comment type="cofactor">
    <cofactor evidence="1">
        <name>[4Fe-4S] cluster</name>
        <dbReference type="ChEBI" id="CHEBI:49883"/>
    </cofactor>
</comment>
<evidence type="ECO:0000256" key="1">
    <source>
        <dbReference type="ARBA" id="ARBA00001966"/>
    </source>
</evidence>
<protein>
    <submittedName>
        <fullName evidence="7">MoaA/nirJ/pqqE cofactor biosynthesis protein</fullName>
    </submittedName>
</protein>
<dbReference type="Pfam" id="PF04055">
    <property type="entry name" value="Radical_SAM"/>
    <property type="match status" value="1"/>
</dbReference>
<dbReference type="SFLD" id="SFLDG01067">
    <property type="entry name" value="SPASM/twitch_domain_containing"/>
    <property type="match status" value="1"/>
</dbReference>
<gene>
    <name evidence="7" type="ORF">SCARUB_05068</name>
</gene>
<keyword evidence="2" id="KW-0949">S-adenosyl-L-methionine</keyword>
<keyword evidence="5" id="KW-0411">Iron-sulfur</keyword>
<proteinExistence type="predicted"/>
<dbReference type="InterPro" id="IPR007197">
    <property type="entry name" value="rSAM"/>
</dbReference>
<dbReference type="PANTHER" id="PTHR11228:SF7">
    <property type="entry name" value="PQQA PEPTIDE CYCLASE"/>
    <property type="match status" value="1"/>
</dbReference>
<dbReference type="PROSITE" id="PS51918">
    <property type="entry name" value="RADICAL_SAM"/>
    <property type="match status" value="1"/>
</dbReference>
<dbReference type="PANTHER" id="PTHR11228">
    <property type="entry name" value="RADICAL SAM DOMAIN PROTEIN"/>
    <property type="match status" value="1"/>
</dbReference>
<feature type="domain" description="Radical SAM core" evidence="6">
    <location>
        <begin position="33"/>
        <end position="243"/>
    </location>
</feature>
<evidence type="ECO:0000256" key="3">
    <source>
        <dbReference type="ARBA" id="ARBA00022723"/>
    </source>
</evidence>
<dbReference type="GO" id="GO:0003824">
    <property type="term" value="F:catalytic activity"/>
    <property type="evidence" value="ECO:0007669"/>
    <property type="project" value="InterPro"/>
</dbReference>
<dbReference type="Gene3D" id="3.20.20.70">
    <property type="entry name" value="Aldolase class I"/>
    <property type="match status" value="1"/>
</dbReference>
<organism evidence="7 8">
    <name type="scientific">Candidatus Scalindua rubra</name>
    <dbReference type="NCBI Taxonomy" id="1872076"/>
    <lineage>
        <taxon>Bacteria</taxon>
        <taxon>Pseudomonadati</taxon>
        <taxon>Planctomycetota</taxon>
        <taxon>Candidatus Brocadiia</taxon>
        <taxon>Candidatus Brocadiales</taxon>
        <taxon>Candidatus Scalinduaceae</taxon>
        <taxon>Candidatus Scalindua</taxon>
    </lineage>
</organism>
<evidence type="ECO:0000313" key="7">
    <source>
        <dbReference type="EMBL" id="ODS29829.1"/>
    </source>
</evidence>
<dbReference type="GO" id="GO:0051536">
    <property type="term" value="F:iron-sulfur cluster binding"/>
    <property type="evidence" value="ECO:0007669"/>
    <property type="project" value="UniProtKB-KW"/>
</dbReference>
<keyword evidence="3" id="KW-0479">Metal-binding</keyword>
<evidence type="ECO:0000256" key="4">
    <source>
        <dbReference type="ARBA" id="ARBA00023004"/>
    </source>
</evidence>
<evidence type="ECO:0000313" key="8">
    <source>
        <dbReference type="Proteomes" id="UP000094056"/>
    </source>
</evidence>
<keyword evidence="4" id="KW-0408">Iron</keyword>
<dbReference type="InterPro" id="IPR013785">
    <property type="entry name" value="Aldolase_TIM"/>
</dbReference>
<dbReference type="GO" id="GO:0046872">
    <property type="term" value="F:metal ion binding"/>
    <property type="evidence" value="ECO:0007669"/>
    <property type="project" value="UniProtKB-KW"/>
</dbReference>
<dbReference type="EMBL" id="MAYW01000359">
    <property type="protein sequence ID" value="ODS29829.1"/>
    <property type="molecule type" value="Genomic_DNA"/>
</dbReference>